<dbReference type="AlphaFoldDB" id="A0A318HZD8"/>
<reference evidence="1 2" key="1">
    <citation type="submission" date="2018-05" db="EMBL/GenBank/DDBJ databases">
        <title>Genomic Encyclopedia of Type Strains, Phase I: the one thousand microbial genomes (KMG-I) project.</title>
        <authorList>
            <person name="Kyrpides N."/>
        </authorList>
    </citation>
    <scope>NUCLEOTIDE SEQUENCE [LARGE SCALE GENOMIC DNA]</scope>
    <source>
        <strain evidence="1 2">DSM 15611</strain>
    </source>
</reference>
<dbReference type="EMBL" id="QJJX01000005">
    <property type="protein sequence ID" value="PXX23693.1"/>
    <property type="molecule type" value="Genomic_DNA"/>
</dbReference>
<gene>
    <name evidence="1" type="ORF">EJ73_00682</name>
</gene>
<comment type="caution">
    <text evidence="1">The sequence shown here is derived from an EMBL/GenBank/DDBJ whole genome shotgun (WGS) entry which is preliminary data.</text>
</comment>
<protein>
    <submittedName>
        <fullName evidence="1">Uncharacterized protein</fullName>
    </submittedName>
</protein>
<proteinExistence type="predicted"/>
<evidence type="ECO:0000313" key="1">
    <source>
        <dbReference type="EMBL" id="PXX23693.1"/>
    </source>
</evidence>
<organism evidence="1 2">
    <name type="scientific">Hoylesella shahii DSM 15611 = JCM 12083</name>
    <dbReference type="NCBI Taxonomy" id="1122991"/>
    <lineage>
        <taxon>Bacteria</taxon>
        <taxon>Pseudomonadati</taxon>
        <taxon>Bacteroidota</taxon>
        <taxon>Bacteroidia</taxon>
        <taxon>Bacteroidales</taxon>
        <taxon>Prevotellaceae</taxon>
        <taxon>Hoylesella</taxon>
    </lineage>
</organism>
<keyword evidence="2" id="KW-1185">Reference proteome</keyword>
<dbReference type="Proteomes" id="UP000248314">
    <property type="component" value="Unassembled WGS sequence"/>
</dbReference>
<dbReference type="STRING" id="1122991.GCA_000613445_01217"/>
<evidence type="ECO:0000313" key="2">
    <source>
        <dbReference type="Proteomes" id="UP000248314"/>
    </source>
</evidence>
<accession>A0A318HZD8</accession>
<name>A0A318HZD8_9BACT</name>
<sequence>MACLMLVNNKTWACADMGDEHLAEVFSIYSNDYTYSNYERLMKYWAAYTGDKTPFSAEWQERYAPWNYYFDKDCARLMLAAKRKKDEEMQLYLRNTIKYNKICDDMQSRWEYPSAEKLKVRRNTLLSIQRAAKAYGGERLKPQFSLLLMRTNMLLKDYQANQEYWVLNASKLPESVFKDMMHSLYANAILNLGQWRKACDIYVKQGDWESMEWAMRNYRNPAGIKRVYKEDPNSPTLAYLLQCYVNGGYGWEIGYGRYIEEQDEKQVNADDTKQLLQMIETDVLHNAAVRDKVMWKAAQAMLYFNNNKPEQAFKCAQEAQKLNGSKRAKHCARSIALLASTGFKPLGDAYSAYIVGELQWLMDCSDENSKKVSYSSAGEYYSEVMEYIMYNYLIPRYNTKTTTNERLALMAFMDHPHKPEYYKDNEETGLSLIWGEYGMALDSLTAKQMIAYYSYLNANISDPLLRLAVSRAYKNPDCFNDLIGTAFLREGNFAEAIPYLEKVGTKYLSAKGYNDYALNNDFKADRWFTPRPRPVKTVMNNGGKDNVKVQYCRDMLQLLSTYKLARNKEVQAEVAYVLGSRYFQASVYGDCWFLTRDYVSAYDSVRTYEKDFVAEAERYLLQSEKSKNPELKLKSMFALAHMSYAQFSVGSLCTSGEWFEGLDDCKPIYNRYTNLAQYLKGLKTPPDYITKCDILHEFITKRMR</sequence>